<evidence type="ECO:0000256" key="2">
    <source>
        <dbReference type="ARBA" id="ARBA00001353"/>
    </source>
</evidence>
<dbReference type="Pfam" id="PF02152">
    <property type="entry name" value="FolB"/>
    <property type="match status" value="1"/>
</dbReference>
<reference evidence="12 13" key="1">
    <citation type="submission" date="2019-02" db="EMBL/GenBank/DDBJ databases">
        <authorList>
            <person name="Manzano-Marin A."/>
            <person name="Manzano-Marin A."/>
        </authorList>
    </citation>
    <scope>NUCLEOTIDE SEQUENCE [LARGE SCALE GENOMIC DNA]</scope>
    <source>
        <strain evidence="12 13">ErCisplendens/pseudotsugae</strain>
    </source>
</reference>
<dbReference type="UniPathway" id="UPA00077">
    <property type="reaction ID" value="UER00154"/>
</dbReference>
<comment type="catalytic activity">
    <reaction evidence="2 10">
        <text>7,8-dihydroneopterin = 6-hydroxymethyl-7,8-dihydropterin + glycolaldehyde</text>
        <dbReference type="Rhea" id="RHEA:10540"/>
        <dbReference type="ChEBI" id="CHEBI:17001"/>
        <dbReference type="ChEBI" id="CHEBI:17071"/>
        <dbReference type="ChEBI" id="CHEBI:44841"/>
        <dbReference type="EC" id="4.1.2.25"/>
    </reaction>
</comment>
<evidence type="ECO:0000313" key="13">
    <source>
        <dbReference type="Proteomes" id="UP000294338"/>
    </source>
</evidence>
<dbReference type="PANTHER" id="PTHR42844:SF1">
    <property type="entry name" value="DIHYDRONEOPTERIN ALDOLASE 1-RELATED"/>
    <property type="match status" value="1"/>
</dbReference>
<evidence type="ECO:0000259" key="11">
    <source>
        <dbReference type="SMART" id="SM00905"/>
    </source>
</evidence>
<name>A0A451D451_9GAMM</name>
<dbReference type="EMBL" id="LR217705">
    <property type="protein sequence ID" value="VFP80440.1"/>
    <property type="molecule type" value="Genomic_DNA"/>
</dbReference>
<evidence type="ECO:0000256" key="1">
    <source>
        <dbReference type="ARBA" id="ARBA00000693"/>
    </source>
</evidence>
<dbReference type="GO" id="GO:0046656">
    <property type="term" value="P:folic acid biosynthetic process"/>
    <property type="evidence" value="ECO:0007669"/>
    <property type="project" value="UniProtKB-UniRule"/>
</dbReference>
<comment type="catalytic activity">
    <reaction evidence="1">
        <text>7,8-dihydroneopterin = 7,8-dihydromonapterin</text>
        <dbReference type="Rhea" id="RHEA:45328"/>
        <dbReference type="ChEBI" id="CHEBI:17001"/>
        <dbReference type="ChEBI" id="CHEBI:71175"/>
        <dbReference type="EC" id="5.1.99.8"/>
    </reaction>
</comment>
<comment type="function">
    <text evidence="9">Catalyzes the conversion of 7,8-dihydroneopterin to 6-hydroxymethyl-7,8-dihydropterin. Can use L-threo-dihydroneopterin and D-erythro-dihydroneopterin as substrates for the formation of 6-hydroxymethyldihydropterin, but it can also catalyze the epimerization of carbon 2' of dihydroneopterin to dihydromonapterin at appreciable velocity.</text>
</comment>
<organism evidence="12 13">
    <name type="scientific">Candidatus Erwinia haradaeae</name>
    <dbReference type="NCBI Taxonomy" id="1922217"/>
    <lineage>
        <taxon>Bacteria</taxon>
        <taxon>Pseudomonadati</taxon>
        <taxon>Pseudomonadota</taxon>
        <taxon>Gammaproteobacteria</taxon>
        <taxon>Enterobacterales</taxon>
        <taxon>Erwiniaceae</taxon>
        <taxon>Erwinia</taxon>
    </lineage>
</organism>
<dbReference type="PANTHER" id="PTHR42844">
    <property type="entry name" value="DIHYDRONEOPTERIN ALDOLASE 1-RELATED"/>
    <property type="match status" value="1"/>
</dbReference>
<dbReference type="RefSeq" id="WP_197095091.1">
    <property type="nucleotide sequence ID" value="NZ_LR217705.1"/>
</dbReference>
<dbReference type="GO" id="GO:0004150">
    <property type="term" value="F:dihydroneopterin aldolase activity"/>
    <property type="evidence" value="ECO:0007669"/>
    <property type="project" value="UniProtKB-UniRule"/>
</dbReference>
<keyword evidence="8 10" id="KW-0456">Lyase</keyword>
<comment type="pathway">
    <text evidence="3 10">Cofactor biosynthesis; tetrahydrofolate biosynthesis; 2-amino-4-hydroxy-6-hydroxymethyl-7,8-dihydropteridine diphosphate from 7,8-dihydroneopterin triphosphate: step 3/4.</text>
</comment>
<dbReference type="SMART" id="SM00905">
    <property type="entry name" value="FolB"/>
    <property type="match status" value="1"/>
</dbReference>
<dbReference type="FunFam" id="3.30.1130.10:FF:000002">
    <property type="entry name" value="7,8-dihydroneopterin aldolase"/>
    <property type="match status" value="1"/>
</dbReference>
<dbReference type="InterPro" id="IPR006157">
    <property type="entry name" value="FolB_dom"/>
</dbReference>
<dbReference type="GO" id="GO:0016853">
    <property type="term" value="F:isomerase activity"/>
    <property type="evidence" value="ECO:0007669"/>
    <property type="project" value="UniProtKB-KW"/>
</dbReference>
<dbReference type="EC" id="4.1.2.25" evidence="10"/>
<dbReference type="AlphaFoldDB" id="A0A451D451"/>
<dbReference type="NCBIfam" id="TIGR00525">
    <property type="entry name" value="folB"/>
    <property type="match status" value="1"/>
</dbReference>
<comment type="similarity">
    <text evidence="4 10">Belongs to the DHNA family.</text>
</comment>
<comment type="subunit">
    <text evidence="5">Homooctamer.</text>
</comment>
<dbReference type="Proteomes" id="UP000294338">
    <property type="component" value="Chromosome 1"/>
</dbReference>
<keyword evidence="7" id="KW-0413">Isomerase</keyword>
<evidence type="ECO:0000256" key="3">
    <source>
        <dbReference type="ARBA" id="ARBA00005013"/>
    </source>
</evidence>
<accession>A0A451D451</accession>
<evidence type="ECO:0000256" key="4">
    <source>
        <dbReference type="ARBA" id="ARBA00005708"/>
    </source>
</evidence>
<dbReference type="InterPro" id="IPR043133">
    <property type="entry name" value="GTP-CH-I_C/QueF"/>
</dbReference>
<feature type="domain" description="Dihydroneopterin aldolase/epimerase" evidence="11">
    <location>
        <begin position="4"/>
        <end position="114"/>
    </location>
</feature>
<gene>
    <name evidence="12" type="primary">folB</name>
    <name evidence="12" type="ORF">ERCISPPS3390_302</name>
</gene>
<dbReference type="NCBIfam" id="TIGR00526">
    <property type="entry name" value="folB_dom"/>
    <property type="match status" value="1"/>
</dbReference>
<evidence type="ECO:0000256" key="8">
    <source>
        <dbReference type="ARBA" id="ARBA00023239"/>
    </source>
</evidence>
<keyword evidence="6 10" id="KW-0289">Folate biosynthesis</keyword>
<dbReference type="InterPro" id="IPR006156">
    <property type="entry name" value="Dihydroneopterin_aldolase"/>
</dbReference>
<dbReference type="CDD" id="cd00534">
    <property type="entry name" value="DHNA_DHNTPE"/>
    <property type="match status" value="1"/>
</dbReference>
<proteinExistence type="inferred from homology"/>
<evidence type="ECO:0000313" key="12">
    <source>
        <dbReference type="EMBL" id="VFP80440.1"/>
    </source>
</evidence>
<dbReference type="GO" id="GO:0005737">
    <property type="term" value="C:cytoplasm"/>
    <property type="evidence" value="ECO:0007669"/>
    <property type="project" value="TreeGrafter"/>
</dbReference>
<dbReference type="Gene3D" id="3.30.1130.10">
    <property type="match status" value="1"/>
</dbReference>
<evidence type="ECO:0000256" key="6">
    <source>
        <dbReference type="ARBA" id="ARBA00022909"/>
    </source>
</evidence>
<evidence type="ECO:0000256" key="7">
    <source>
        <dbReference type="ARBA" id="ARBA00023235"/>
    </source>
</evidence>
<evidence type="ECO:0000256" key="9">
    <source>
        <dbReference type="ARBA" id="ARBA00059496"/>
    </source>
</evidence>
<dbReference type="SUPFAM" id="SSF55620">
    <property type="entry name" value="Tetrahydrobiopterin biosynthesis enzymes-like"/>
    <property type="match status" value="1"/>
</dbReference>
<dbReference type="GO" id="GO:0046654">
    <property type="term" value="P:tetrahydrofolate biosynthetic process"/>
    <property type="evidence" value="ECO:0007669"/>
    <property type="project" value="UniProtKB-UniRule"/>
</dbReference>
<evidence type="ECO:0000256" key="5">
    <source>
        <dbReference type="ARBA" id="ARBA00011823"/>
    </source>
</evidence>
<protein>
    <recommendedName>
        <fullName evidence="10">7,8-dihydroneopterin aldolase</fullName>
        <ecNumber evidence="10">4.1.2.25</ecNumber>
    </recommendedName>
</protein>
<evidence type="ECO:0000256" key="10">
    <source>
        <dbReference type="RuleBase" id="RU362079"/>
    </source>
</evidence>
<sequence length="135" mass="14855">MDIIFIDKLSVIATIGIYDWEKVVPQKLLLDLQIGLDVSKAGISDNIKDCLNYASVAEAVITFVSSGQFLLIERVAEEVATLLLNTFSSLWVRVKVSKPSAVEQAEQVGVVIERGFITKPITCIHCSNRKFNTGV</sequence>